<feature type="transmembrane region" description="Helical" evidence="5">
    <location>
        <begin position="304"/>
        <end position="329"/>
    </location>
</feature>
<name>A0A7M7N1R9_STRPU</name>
<evidence type="ECO:0000256" key="3">
    <source>
        <dbReference type="ARBA" id="ARBA00022989"/>
    </source>
</evidence>
<dbReference type="GO" id="GO:0055085">
    <property type="term" value="P:transmembrane transport"/>
    <property type="evidence" value="ECO:0000318"/>
    <property type="project" value="GO_Central"/>
</dbReference>
<evidence type="ECO:0000256" key="1">
    <source>
        <dbReference type="ARBA" id="ARBA00004141"/>
    </source>
</evidence>
<feature type="domain" description="Major facilitator superfamily (MFS) profile" evidence="6">
    <location>
        <begin position="44"/>
        <end position="493"/>
    </location>
</feature>
<protein>
    <recommendedName>
        <fullName evidence="6">Major facilitator superfamily (MFS) profile domain-containing protein</fullName>
    </recommendedName>
</protein>
<evidence type="ECO:0000256" key="2">
    <source>
        <dbReference type="ARBA" id="ARBA00022692"/>
    </source>
</evidence>
<dbReference type="RefSeq" id="XP_030829989.1">
    <property type="nucleotide sequence ID" value="XM_030974129.1"/>
</dbReference>
<dbReference type="Proteomes" id="UP000007110">
    <property type="component" value="Unassembled WGS sequence"/>
</dbReference>
<dbReference type="PANTHER" id="PTHR23507">
    <property type="entry name" value="ZGC:174356"/>
    <property type="match status" value="1"/>
</dbReference>
<evidence type="ECO:0000259" key="6">
    <source>
        <dbReference type="PROSITE" id="PS50850"/>
    </source>
</evidence>
<feature type="transmembrane region" description="Helical" evidence="5">
    <location>
        <begin position="341"/>
        <end position="367"/>
    </location>
</feature>
<evidence type="ECO:0000256" key="4">
    <source>
        <dbReference type="ARBA" id="ARBA00023136"/>
    </source>
</evidence>
<dbReference type="Gene3D" id="1.20.1250.20">
    <property type="entry name" value="MFS general substrate transporter like domains"/>
    <property type="match status" value="1"/>
</dbReference>
<keyword evidence="2 5" id="KW-0812">Transmembrane</keyword>
<dbReference type="OMA" id="PIWQNMI"/>
<reference evidence="7" key="2">
    <citation type="submission" date="2021-01" db="UniProtKB">
        <authorList>
            <consortium name="EnsemblMetazoa"/>
        </authorList>
    </citation>
    <scope>IDENTIFICATION</scope>
</reference>
<comment type="subcellular location">
    <subcellularLocation>
        <location evidence="1">Membrane</location>
        <topology evidence="1">Multi-pass membrane protein</topology>
    </subcellularLocation>
</comment>
<feature type="transmembrane region" description="Helical" evidence="5">
    <location>
        <begin position="201"/>
        <end position="220"/>
    </location>
</feature>
<proteinExistence type="predicted"/>
<feature type="transmembrane region" description="Helical" evidence="5">
    <location>
        <begin position="156"/>
        <end position="181"/>
    </location>
</feature>
<dbReference type="OrthoDB" id="3026777at2759"/>
<keyword evidence="8" id="KW-1185">Reference proteome</keyword>
<feature type="transmembrane region" description="Helical" evidence="5">
    <location>
        <begin position="435"/>
        <end position="455"/>
    </location>
</feature>
<dbReference type="EnsemblMetazoa" id="XM_030974129">
    <property type="protein sequence ID" value="XP_030829989"/>
    <property type="gene ID" value="LOC754028"/>
</dbReference>
<dbReference type="InterPro" id="IPR020846">
    <property type="entry name" value="MFS_dom"/>
</dbReference>
<evidence type="ECO:0000313" key="7">
    <source>
        <dbReference type="EnsemblMetazoa" id="XP_030829989"/>
    </source>
</evidence>
<feature type="transmembrane region" description="Helical" evidence="5">
    <location>
        <begin position="98"/>
        <end position="117"/>
    </location>
</feature>
<dbReference type="PANTHER" id="PTHR23507:SF1">
    <property type="entry name" value="FI18259P1-RELATED"/>
    <property type="match status" value="1"/>
</dbReference>
<keyword evidence="3 5" id="KW-1133">Transmembrane helix</keyword>
<dbReference type="GeneID" id="754028"/>
<sequence>MFSFIVSWSIDTCVQNCGLGGFIEIEMTILDIVGSGFRKCGLQLVLFFYIAGLTMQFPIWQNMIINRLCLERYRTDVCDNLSENPEAESDVQMVSSRLLTLQSIFTDIPGAIAALLLGALSDTIGRKRVLMFPCCGSLLVSLFLVVQSIVPVVSLPLVIMSCFIFGVGGGIQTFMTTAVNIITDNTPVEKRAVRISRIMPFFGLGMIVGMLSSGILPQFLSITQVYLLFAASQFFVVAIVYLFIDETLPKDEAASSNDGVVKEIKDRKNSRLGVVMDSIELVWSSLTSGIQVLTSKENRQFRTVLIVVLVTGMIGNASSMVEFNLLLLYTKRAPFAWSPKLYGIFSAFKSLMGIIGQAVGTGVVLGLLGERSLKKDFRLLQYGSISAILVCLFTAYATSTKLLMFAAIFVLIGAPSKSANGSIVSRLVSPSKKGAFMALGSFLNTLTTPILGGIYNGIYASSVDTRPGLVFVIMAVVHAFAFFAVRYALTKTPDSNSIGEKTN</sequence>
<evidence type="ECO:0000313" key="8">
    <source>
        <dbReference type="Proteomes" id="UP000007110"/>
    </source>
</evidence>
<dbReference type="AlphaFoldDB" id="A0A7M7N1R9"/>
<feature type="transmembrane region" description="Helical" evidence="5">
    <location>
        <begin position="129"/>
        <end position="150"/>
    </location>
</feature>
<dbReference type="PROSITE" id="PS50850">
    <property type="entry name" value="MFS"/>
    <property type="match status" value="1"/>
</dbReference>
<accession>A0A7M7N1R9</accession>
<dbReference type="InterPro" id="IPR036259">
    <property type="entry name" value="MFS_trans_sf"/>
</dbReference>
<dbReference type="GO" id="GO:0022857">
    <property type="term" value="F:transmembrane transporter activity"/>
    <property type="evidence" value="ECO:0000318"/>
    <property type="project" value="GO_Central"/>
</dbReference>
<feature type="transmembrane region" description="Helical" evidence="5">
    <location>
        <begin position="40"/>
        <end position="60"/>
    </location>
</feature>
<dbReference type="GO" id="GO:0016020">
    <property type="term" value="C:membrane"/>
    <property type="evidence" value="ECO:0000318"/>
    <property type="project" value="GO_Central"/>
</dbReference>
<dbReference type="InterPro" id="IPR011701">
    <property type="entry name" value="MFS"/>
</dbReference>
<feature type="transmembrane region" description="Helical" evidence="5">
    <location>
        <begin position="226"/>
        <end position="244"/>
    </location>
</feature>
<evidence type="ECO:0000256" key="5">
    <source>
        <dbReference type="SAM" id="Phobius"/>
    </source>
</evidence>
<dbReference type="Pfam" id="PF07690">
    <property type="entry name" value="MFS_1"/>
    <property type="match status" value="1"/>
</dbReference>
<reference evidence="8" key="1">
    <citation type="submission" date="2015-02" db="EMBL/GenBank/DDBJ databases">
        <title>Genome sequencing for Strongylocentrotus purpuratus.</title>
        <authorList>
            <person name="Murali S."/>
            <person name="Liu Y."/>
            <person name="Vee V."/>
            <person name="English A."/>
            <person name="Wang M."/>
            <person name="Skinner E."/>
            <person name="Han Y."/>
            <person name="Muzny D.M."/>
            <person name="Worley K.C."/>
            <person name="Gibbs R.A."/>
        </authorList>
    </citation>
    <scope>NUCLEOTIDE SEQUENCE</scope>
</reference>
<dbReference type="InParanoid" id="A0A7M7N1R9"/>
<keyword evidence="4 5" id="KW-0472">Membrane</keyword>
<organism evidence="7 8">
    <name type="scientific">Strongylocentrotus purpuratus</name>
    <name type="common">Purple sea urchin</name>
    <dbReference type="NCBI Taxonomy" id="7668"/>
    <lineage>
        <taxon>Eukaryota</taxon>
        <taxon>Metazoa</taxon>
        <taxon>Echinodermata</taxon>
        <taxon>Eleutherozoa</taxon>
        <taxon>Echinozoa</taxon>
        <taxon>Echinoidea</taxon>
        <taxon>Euechinoidea</taxon>
        <taxon>Echinacea</taxon>
        <taxon>Camarodonta</taxon>
        <taxon>Echinidea</taxon>
        <taxon>Strongylocentrotidae</taxon>
        <taxon>Strongylocentrotus</taxon>
    </lineage>
</organism>
<dbReference type="KEGG" id="spu:754028"/>
<dbReference type="SUPFAM" id="SSF103473">
    <property type="entry name" value="MFS general substrate transporter"/>
    <property type="match status" value="1"/>
</dbReference>
<feature type="transmembrane region" description="Helical" evidence="5">
    <location>
        <begin position="467"/>
        <end position="489"/>
    </location>
</feature>